<dbReference type="InterPro" id="IPR051417">
    <property type="entry name" value="SDr/BOS_complex"/>
</dbReference>
<feature type="region of interest" description="Disordered" evidence="4">
    <location>
        <begin position="2662"/>
        <end position="2682"/>
    </location>
</feature>
<feature type="domain" description="SD-repeat containing protein B" evidence="7">
    <location>
        <begin position="397"/>
        <end position="509"/>
    </location>
</feature>
<dbReference type="SUPFAM" id="SSF117074">
    <property type="entry name" value="Hypothetical protein PA1324"/>
    <property type="match status" value="21"/>
</dbReference>
<keyword evidence="10" id="KW-1185">Reference proteome</keyword>
<proteinExistence type="predicted"/>
<feature type="compositionally biased region" description="Acidic residues" evidence="4">
    <location>
        <begin position="1367"/>
        <end position="1381"/>
    </location>
</feature>
<evidence type="ECO:0000259" key="8">
    <source>
        <dbReference type="Pfam" id="PF18203"/>
    </source>
</evidence>
<feature type="domain" description="SD-repeat containing protein B" evidence="7">
    <location>
        <begin position="861"/>
        <end position="956"/>
    </location>
</feature>
<dbReference type="PANTHER" id="PTHR23303:SF15">
    <property type="entry name" value="COLOSSIN-A"/>
    <property type="match status" value="1"/>
</dbReference>
<name>A0ABX7WQV5_9GAMM</name>
<feature type="domain" description="SD-repeat containing protein B" evidence="7">
    <location>
        <begin position="2014"/>
        <end position="2111"/>
    </location>
</feature>
<organism evidence="9 10">
    <name type="scientific">Thiothrix litoralis</name>
    <dbReference type="NCBI Taxonomy" id="2891210"/>
    <lineage>
        <taxon>Bacteria</taxon>
        <taxon>Pseudomonadati</taxon>
        <taxon>Pseudomonadota</taxon>
        <taxon>Gammaproteobacteria</taxon>
        <taxon>Thiotrichales</taxon>
        <taxon>Thiotrichaceae</taxon>
        <taxon>Thiothrix</taxon>
    </lineage>
</organism>
<dbReference type="InterPro" id="IPR013783">
    <property type="entry name" value="Ig-like_fold"/>
</dbReference>
<feature type="domain" description="SD-repeat containing protein B" evidence="7">
    <location>
        <begin position="231"/>
        <end position="336"/>
    </location>
</feature>
<accession>A0ABX7WQV5</accession>
<feature type="domain" description="SD-repeat containing protein B" evidence="7">
    <location>
        <begin position="2849"/>
        <end position="2953"/>
    </location>
</feature>
<feature type="domain" description="SD-repeat containing protein B" evidence="7">
    <location>
        <begin position="2599"/>
        <end position="2696"/>
    </location>
</feature>
<feature type="domain" description="SD-repeat containing protein B" evidence="7">
    <location>
        <begin position="1706"/>
        <end position="1811"/>
    </location>
</feature>
<evidence type="ECO:0000256" key="1">
    <source>
        <dbReference type="ARBA" id="ARBA00004613"/>
    </source>
</evidence>
<dbReference type="NCBIfam" id="TIGR04174">
    <property type="entry name" value="IPTL_CTERM"/>
    <property type="match status" value="1"/>
</dbReference>
<dbReference type="EMBL" id="CP072801">
    <property type="protein sequence ID" value="QTR44733.1"/>
    <property type="molecule type" value="Genomic_DNA"/>
</dbReference>
<dbReference type="InterPro" id="IPR026442">
    <property type="entry name" value="IPTL_CTERM"/>
</dbReference>
<dbReference type="PANTHER" id="PTHR23303">
    <property type="entry name" value="CARBOXYPEPTIDASE REGULATORY REGION-CONTAINING"/>
    <property type="match status" value="1"/>
</dbReference>
<keyword evidence="2" id="KW-0964">Secreted</keyword>
<keyword evidence="5" id="KW-0472">Membrane</keyword>
<feature type="transmembrane region" description="Helical" evidence="5">
    <location>
        <begin position="3136"/>
        <end position="3154"/>
    </location>
</feature>
<feature type="domain" description="SD-repeat containing protein B" evidence="7">
    <location>
        <begin position="88"/>
        <end position="200"/>
    </location>
</feature>
<feature type="signal peptide" evidence="6">
    <location>
        <begin position="1"/>
        <end position="28"/>
    </location>
</feature>
<feature type="domain" description="IPTL-CTERM protein sorting" evidence="8">
    <location>
        <begin position="3133"/>
        <end position="3158"/>
    </location>
</feature>
<sequence length="3160" mass="323837">MKKMTSAKALLLTFCSVGVLTAANQSWAAETTVTNCAQVSAVVEADADANSTPNNKSEADLLDAFAAGTLEEDEACAPLKVLPTTPVSVGDTIWIDANEDGIQDAGELPMEGAVVTLLDKDGNPVKDIEGNDVLPVTTLTDGKYLFSNLPEGEYSITVKAIDGYIVTKGGADADNDASNTDSNCAVVGSNIQTALFTLTAGGEPIDDGDTDANSNLSIDCGFYQPKMPTHSLGNKVWVDDGAGTAANANNGLMDAGEAAVADGVSVELRDAAGTVLSSTTTDKGFYLFSGLAAGDYKVCVVASNFADGAKLAGFTASTGGNEANANSNVDSNDNGSDVVADGLCSNVITLGADEPTGETDTASGTAGDDGVGTEDARSNLTVDFGVLPPVVVTYPVSVGDYLWIDANEDGIQDEGEAALEGAVITLLDKDGNPVKDLDGNDVAPLTVGTDGKYLFSNLPEGDYSISVAAPEGYVVTKGGADVDEDASNTDSNCAVVGGNIQTALFTLTAGGEPVDDGDTDANSNLSVDCGFYQPKAPTHSLGNRVWIDTNNNGLADVGELPATAGITLELKDAAGAVVTSTTTDATGRYLFGGLAAGSYQVCVVADNFLAGNVLEGYTASTGGNALDANTDLDGDDNGTDDNGTDDTSTGLCSNLVVLDDQEPLLETTATGVDGNDGIGTEDARSNLTVDFGIVPPVKPVAVGDYLWIDTNKDGLQSEGEMGLEGATVTLLDKDGNPAKDVDGNDIAPAITGTDGLYGFTKLPEGDYSINVKAPEGYLPTQNAGDVDEVPANNDSNCAVQPDGSASTALFNLMADQEPGATADGDGTSSNLTVDCGFYQPEPGKATISGTVKADTTGDTVGEDALEGVTLALQNPDGTPVLDKDGNPVTTLTDASGAYVFTDVTPGDYLVVETDPTGYTSVSDQDSTSPEDDAANTDTNDNSLPVSVVADETDDGNDFVERKPVVATHSIGNMVWVDDGAGDAAKANNGQFDDGESLPNGVKVELRDNSGAIIESTMTAGGYYLFSGMNAGEYQVCVSANNFTGVGKLLNYTAGVNGKEADANDNGDNNDNGDTTVEDGLCSNVVVIDDKEPTSEMSTASGIAGDDGAGTEDNRSNLTVDFAVLPPVVPAKPVAVGDYLWIDANEDGIQDEGEAALEGAVITLLDKDGNPVKDLDGNDVAPLTVGTDGKYLFSNLPEGDYSISVAAPEGYVVTKGGADVDEDASNTDSNCAVVGGNIQTALFTLTAGGEPVDDGDTDANSNLSVDCGFYQPKAPTHSLGNRVWIDTNNNGLADVGELPATAGITLELKDAAGAVVTSTTTDATGRYLFGGLAAGSYQVCVVADNFLAGNVLEGYTASTGGNALDANTDLDGDDNGTDDNGTDDTSTGLCSNLVVLDDQEPLLETTATGVDGNDGIGTEDARSNLTVDFGIVPPVKPVAVGDYLWIDTNKDGLQSEGEMGLEGATVTLLDKDGNPAKDVDGNDIAPAITGTDGLYGFTKLPEGDYSINVKAPEGYLPTQNAGDVDEVPANNDSNCAVQPDGSASTALFNLMADQEPGATADGDGTSSNLTVDCGFYKPEPGKATISGTVKADTTGDTVGEDALEGVTLALQNPDGTPVLDKDGNPVTTLTDASGAYVFTDVTPGDYLVVETDPTGYTSVSDQDSTTPEDDAANTDTNDNSLPVSVVADETDDGNDFVERKPVVATHSIGNMVWVDDGAGDAAKANNGQFDDGESLPNGVKVELRDNSGAIIESTMTAGGYYLFSGMNAGEYQVCVSANNFTGVGKLLNYTAGVNGKEADANDNGDNNDNGDTTVEDGLCSNVVVIDGKEPTSEMSTASGIAGDDGAGTEDNRSNLTVDFAVLPPVVPAKPVAVGDYLWIDANEDGIQDEGEAALEGAVITLLDKDGNPVKDLDGNDVAPLTVGTDGKYLFSNLPEGDYSISVAAPEGYVVTKGGADVDEDASNTDSNCAVVGSNIQTALFTLTAGGEPIDDGDTDANSNLSVDCGFYQPKAPTHSLGNRVWIDTNNNGLADVGELPATAGITLELKDAAGAVVTSTTTDATGRYLFGGLAAGSYQVCVVADNFLAGNVLEGYTASTGGNALDANTDLDGDDNGTDDTSTGLCSNLVVLDDQEPLLETTATGVDGNDGIGTEDARSNLTVDFGIVPPVKPVAVGDYLWIDTNKDGLQSEGEMGLEGATVTLLDKDGNPAKDVDGNDIAPAITGADGLYGFTKLPEGDYSINVKAPEGYLPTQNAGDVDEVPANNDSNCAVQPDGSASTALFNLMADQEPGATEDGDGTSSNLTVDCGFYKPEPGKATISGTVKADTTGDTVGEDALEGVTLALQNPDGTPVLDKDGNPVTTLTDASGAYVFTDVTPGDYLVVETDPTGYTSVSDQDSTTPEDDAANTDTNDNSLPVSVVADETDDGNDFVERKPVDAVKPVAVGDYLWIDTNKDGLQSEGEMGLEGATVTLLDKDGNPAKDIDGNDIAPAITGADGLYGFTKLPEGDYSINVKAPEGYLPTQNAGDVDEVPANNDSNCAVQPDGSASTALFNLMADQEPGATADGDGTSSNLTVDCGFYKPEPGKATISGTVKADTTGDTVGEDAIEGVLITLLNKDGTPVLDEDGKPVTTLTDAGGAYRFTDVAPGDYLVAETDPDGYTSVIDQDGTLPEDDAANTDTNDNSIPVSVVADETDDSNDFVDRKPVSTTPVSVGNQIWIDSNANGKRDEGESLLSGAVVTLTDASGRAATDLDGKPVASHTTGGDGLYVFGNLPEGDYIVTVEPPAGFFPTMGGIDADDDASDYDSNCRVNPINSTIETHPFTLQAGTESDTDGDDANGNMTVDCGFYGSVSLGNKIWLDSNANGQQDNAEPGIGGITVSLTEEDGITPVIDINGNQVAAVTTDANGNYLFDNLKPGNYIVTVKPSSNTGYSLTKGGADPDTDPSNTDSNCKVVAGSYQTSAVTLLPGSEPGAEVDGDDESRNSTVDCGLIRPVNLGSRLWIDLNGNGKQDAGEPGVLGATVTLLDKDGKPVTDIFGDVLKPQTTDADGKYYFGNLREGAYVVNIVPPTGYLPTIGGNDPNDDDAADSNGILNPDGSISSKPIDLKWGEEPEDGGATNTTVGFGLIASLHAQAINVPTLSQWGVAIMSMLLATAAFFRRRRED</sequence>
<dbReference type="Pfam" id="PF18203">
    <property type="entry name" value="IPTL-CTERM"/>
    <property type="match status" value="1"/>
</dbReference>
<feature type="chain" id="PRO_5046484437" evidence="6">
    <location>
        <begin position="29"/>
        <end position="3160"/>
    </location>
</feature>
<comment type="subcellular location">
    <subcellularLocation>
        <location evidence="1">Secreted</location>
    </subcellularLocation>
</comment>
<feature type="domain" description="SD-repeat containing protein B" evidence="7">
    <location>
        <begin position="2330"/>
        <end position="2425"/>
    </location>
</feature>
<dbReference type="Pfam" id="PF17210">
    <property type="entry name" value="SdrD_B"/>
    <property type="match status" value="21"/>
</dbReference>
<keyword evidence="5" id="KW-0812">Transmembrane</keyword>
<keyword evidence="3 6" id="KW-0732">Signal</keyword>
<evidence type="ECO:0000256" key="3">
    <source>
        <dbReference type="ARBA" id="ARBA00022729"/>
    </source>
</evidence>
<evidence type="ECO:0000256" key="4">
    <source>
        <dbReference type="SAM" id="MobiDB-lite"/>
    </source>
</evidence>
<feature type="region of interest" description="Disordered" evidence="4">
    <location>
        <begin position="351"/>
        <end position="374"/>
    </location>
</feature>
<feature type="region of interest" description="Disordered" evidence="4">
    <location>
        <begin position="1361"/>
        <end position="1387"/>
    </location>
</feature>
<feature type="compositionally biased region" description="Polar residues" evidence="4">
    <location>
        <begin position="1653"/>
        <end position="1664"/>
    </location>
</feature>
<evidence type="ECO:0000256" key="6">
    <source>
        <dbReference type="SAM" id="SignalP"/>
    </source>
</evidence>
<feature type="compositionally biased region" description="Acidic residues" evidence="4">
    <location>
        <begin position="630"/>
        <end position="644"/>
    </location>
</feature>
<feature type="region of interest" description="Disordered" evidence="4">
    <location>
        <begin position="914"/>
        <end position="945"/>
    </location>
</feature>
<dbReference type="RefSeq" id="WP_210221188.1">
    <property type="nucleotide sequence ID" value="NZ_CP072801.1"/>
</dbReference>
<dbReference type="Proteomes" id="UP000672039">
    <property type="component" value="Chromosome"/>
</dbReference>
<evidence type="ECO:0000256" key="5">
    <source>
        <dbReference type="SAM" id="Phobius"/>
    </source>
</evidence>
<keyword evidence="5" id="KW-1133">Transmembrane helix</keyword>
<feature type="region of interest" description="Disordered" evidence="4">
    <location>
        <begin position="2383"/>
        <end position="2411"/>
    </location>
</feature>
<feature type="domain" description="SD-repeat containing protein B" evidence="7">
    <location>
        <begin position="1134"/>
        <end position="1246"/>
    </location>
</feature>
<feature type="compositionally biased region" description="Polar residues" evidence="4">
    <location>
        <begin position="2385"/>
        <end position="2396"/>
    </location>
</feature>
<dbReference type="Gene3D" id="2.60.40.10">
    <property type="entry name" value="Immunoglobulins"/>
    <property type="match status" value="21"/>
</dbReference>
<feature type="region of interest" description="Disordered" evidence="4">
    <location>
        <begin position="1651"/>
        <end position="1679"/>
    </location>
</feature>
<feature type="compositionally biased region" description="Polar residues" evidence="4">
    <location>
        <begin position="916"/>
        <end position="927"/>
    </location>
</feature>
<protein>
    <submittedName>
        <fullName evidence="9">IPTL-CTERM sorting domain-containing protein</fullName>
    </submittedName>
</protein>
<feature type="domain" description="SD-repeat containing protein B" evidence="7">
    <location>
        <begin position="540"/>
        <end position="636"/>
    </location>
</feature>
<feature type="domain" description="SD-repeat containing protein B" evidence="7">
    <location>
        <begin position="1277"/>
        <end position="1373"/>
    </location>
</feature>
<feature type="domain" description="SD-repeat containing protein B" evidence="7">
    <location>
        <begin position="1598"/>
        <end position="1693"/>
    </location>
</feature>
<feature type="region of interest" description="Disordered" evidence="4">
    <location>
        <begin position="624"/>
        <end position="650"/>
    </location>
</feature>
<reference evidence="9 10" key="1">
    <citation type="submission" date="2021-04" db="EMBL/GenBank/DDBJ databases">
        <title>Genomics, taxonomy and metabolism of representatives of sulfur bacteria of the genus Thiothrix: Thiothrix fructosivorans QT, Thiothrix unzii A1T and three new species, Thiothrix subterranea sp. nov., Thiothrix litoralis sp. nov. and 'Candidatus Thiothrix anitrata' sp. nov.</title>
        <authorList>
            <person name="Ravin N.V."/>
            <person name="Smolyakov D."/>
            <person name="Rudenko T.S."/>
            <person name="Mardanov A.V."/>
            <person name="Beletsky A.V."/>
            <person name="Markov N.D."/>
            <person name="Fomenkov A.I."/>
            <person name="Roberts R.J."/>
            <person name="Karnachuk O.V."/>
            <person name="Novikov A."/>
            <person name="Grabovich M.Y."/>
        </authorList>
    </citation>
    <scope>NUCLEOTIDE SEQUENCE [LARGE SCALE GENOMIC DNA]</scope>
    <source>
        <strain evidence="9 10">AS</strain>
    </source>
</reference>
<evidence type="ECO:0000259" key="7">
    <source>
        <dbReference type="Pfam" id="PF17210"/>
    </source>
</evidence>
<feature type="domain" description="SD-repeat containing protein B" evidence="7">
    <location>
        <begin position="2440"/>
        <end position="2533"/>
    </location>
</feature>
<feature type="domain" description="SD-repeat containing protein B" evidence="7">
    <location>
        <begin position="1871"/>
        <end position="1983"/>
    </location>
</feature>
<feature type="domain" description="SD-repeat containing protein B" evidence="7">
    <location>
        <begin position="2170"/>
        <end position="2263"/>
    </location>
</feature>
<dbReference type="InterPro" id="IPR033764">
    <property type="entry name" value="Sdr_B"/>
</dbReference>
<feature type="domain" description="SD-repeat containing protein B" evidence="7">
    <location>
        <begin position="969"/>
        <end position="1073"/>
    </location>
</feature>
<gene>
    <name evidence="9" type="ORF">J9253_11865</name>
</gene>
<feature type="domain" description="SD-repeat containing protein B" evidence="7">
    <location>
        <begin position="701"/>
        <end position="794"/>
    </location>
</feature>
<feature type="domain" description="SD-repeat containing protein B" evidence="7">
    <location>
        <begin position="2709"/>
        <end position="2828"/>
    </location>
</feature>
<evidence type="ECO:0000256" key="2">
    <source>
        <dbReference type="ARBA" id="ARBA00022525"/>
    </source>
</evidence>
<evidence type="ECO:0000313" key="10">
    <source>
        <dbReference type="Proteomes" id="UP000672039"/>
    </source>
</evidence>
<evidence type="ECO:0000313" key="9">
    <source>
        <dbReference type="EMBL" id="QTR44733.1"/>
    </source>
</evidence>
<feature type="domain" description="SD-repeat containing protein B" evidence="7">
    <location>
        <begin position="2992"/>
        <end position="3087"/>
    </location>
</feature>
<feature type="domain" description="SD-repeat containing protein B" evidence="7">
    <location>
        <begin position="1438"/>
        <end position="1531"/>
    </location>
</feature>